<feature type="compositionally biased region" description="Polar residues" evidence="1">
    <location>
        <begin position="77"/>
        <end position="91"/>
    </location>
</feature>
<evidence type="ECO:0000313" key="3">
    <source>
        <dbReference type="Proteomes" id="UP001458880"/>
    </source>
</evidence>
<organism evidence="2 3">
    <name type="scientific">Popillia japonica</name>
    <name type="common">Japanese beetle</name>
    <dbReference type="NCBI Taxonomy" id="7064"/>
    <lineage>
        <taxon>Eukaryota</taxon>
        <taxon>Metazoa</taxon>
        <taxon>Ecdysozoa</taxon>
        <taxon>Arthropoda</taxon>
        <taxon>Hexapoda</taxon>
        <taxon>Insecta</taxon>
        <taxon>Pterygota</taxon>
        <taxon>Neoptera</taxon>
        <taxon>Endopterygota</taxon>
        <taxon>Coleoptera</taxon>
        <taxon>Polyphaga</taxon>
        <taxon>Scarabaeiformia</taxon>
        <taxon>Scarabaeidae</taxon>
        <taxon>Rutelinae</taxon>
        <taxon>Popillia</taxon>
    </lineage>
</organism>
<dbReference type="EMBL" id="JASPKY010000211">
    <property type="protein sequence ID" value="KAK9720319.1"/>
    <property type="molecule type" value="Genomic_DNA"/>
</dbReference>
<dbReference type="AlphaFoldDB" id="A0AAW1KLQ1"/>
<sequence>MVAPLNRSGKANMTSVVHPMGQGIIKNLKHFYRSLLVENCCPSDGSRDHQKLETLLQKFVGGKYLVRRWKRSKNKAGYSTSLPNVQTSMGQRSCPEVETL</sequence>
<comment type="caution">
    <text evidence="2">The sequence shown here is derived from an EMBL/GenBank/DDBJ whole genome shotgun (WGS) entry which is preliminary data.</text>
</comment>
<dbReference type="Proteomes" id="UP001458880">
    <property type="component" value="Unassembled WGS sequence"/>
</dbReference>
<keyword evidence="3" id="KW-1185">Reference proteome</keyword>
<gene>
    <name evidence="2" type="ORF">QE152_g22158</name>
</gene>
<protein>
    <submittedName>
        <fullName evidence="2">Uncharacterized protein</fullName>
    </submittedName>
</protein>
<evidence type="ECO:0000313" key="2">
    <source>
        <dbReference type="EMBL" id="KAK9720319.1"/>
    </source>
</evidence>
<evidence type="ECO:0000256" key="1">
    <source>
        <dbReference type="SAM" id="MobiDB-lite"/>
    </source>
</evidence>
<reference evidence="2 3" key="1">
    <citation type="journal article" date="2024" name="BMC Genomics">
        <title>De novo assembly and annotation of Popillia japonica's genome with initial clues to its potential as an invasive pest.</title>
        <authorList>
            <person name="Cucini C."/>
            <person name="Boschi S."/>
            <person name="Funari R."/>
            <person name="Cardaioli E."/>
            <person name="Iannotti N."/>
            <person name="Marturano G."/>
            <person name="Paoli F."/>
            <person name="Bruttini M."/>
            <person name="Carapelli A."/>
            <person name="Frati F."/>
            <person name="Nardi F."/>
        </authorList>
    </citation>
    <scope>NUCLEOTIDE SEQUENCE [LARGE SCALE GENOMIC DNA]</scope>
    <source>
        <strain evidence="2">DMR45628</strain>
    </source>
</reference>
<accession>A0AAW1KLQ1</accession>
<proteinExistence type="predicted"/>
<name>A0AAW1KLQ1_POPJA</name>
<feature type="region of interest" description="Disordered" evidence="1">
    <location>
        <begin position="74"/>
        <end position="100"/>
    </location>
</feature>